<feature type="domain" description="Ricin B lectin" evidence="2">
    <location>
        <begin position="528"/>
        <end position="655"/>
    </location>
</feature>
<protein>
    <submittedName>
        <fullName evidence="3">Hydrolase</fullName>
    </submittedName>
</protein>
<dbReference type="InterPro" id="IPR000772">
    <property type="entry name" value="Ricin_B_lectin"/>
</dbReference>
<dbReference type="Gene3D" id="2.80.10.50">
    <property type="match status" value="1"/>
</dbReference>
<feature type="compositionally biased region" description="Basic residues" evidence="1">
    <location>
        <begin position="446"/>
        <end position="459"/>
    </location>
</feature>
<evidence type="ECO:0000313" key="4">
    <source>
        <dbReference type="Proteomes" id="UP000076096"/>
    </source>
</evidence>
<gene>
    <name evidence="3" type="ORF">A4E84_37735</name>
</gene>
<evidence type="ECO:0000256" key="1">
    <source>
        <dbReference type="SAM" id="MobiDB-lite"/>
    </source>
</evidence>
<keyword evidence="3" id="KW-0378">Hydrolase</keyword>
<feature type="compositionally biased region" description="Pro residues" evidence="1">
    <location>
        <begin position="674"/>
        <end position="686"/>
    </location>
</feature>
<feature type="compositionally biased region" description="Low complexity" evidence="1">
    <location>
        <begin position="394"/>
        <end position="412"/>
    </location>
</feature>
<dbReference type="SMART" id="SM00458">
    <property type="entry name" value="RICIN"/>
    <property type="match status" value="1"/>
</dbReference>
<dbReference type="RefSeq" id="WP_062930846.1">
    <property type="nucleotide sequence ID" value="NZ_CP015098.1"/>
</dbReference>
<dbReference type="KEGG" id="stsi:A4E84_37735"/>
<feature type="region of interest" description="Disordered" evidence="1">
    <location>
        <begin position="670"/>
        <end position="711"/>
    </location>
</feature>
<keyword evidence="4" id="KW-1185">Reference proteome</keyword>
<reference evidence="4" key="1">
    <citation type="submission" date="2016-04" db="EMBL/GenBank/DDBJ databases">
        <authorList>
            <person name="Zhang B."/>
        </authorList>
    </citation>
    <scope>NUCLEOTIDE SEQUENCE [LARGE SCALE GENOMIC DNA]</scope>
    <source>
        <strain evidence="4">S10</strain>
    </source>
</reference>
<dbReference type="Pfam" id="PF00652">
    <property type="entry name" value="Ricin_B_lectin"/>
    <property type="match status" value="1"/>
</dbReference>
<feature type="compositionally biased region" description="Basic and acidic residues" evidence="1">
    <location>
        <begin position="338"/>
        <end position="355"/>
    </location>
</feature>
<dbReference type="SUPFAM" id="SSF50370">
    <property type="entry name" value="Ricin B-like lectins"/>
    <property type="match status" value="1"/>
</dbReference>
<sequence>MKDAGPSNSPAPARRFAVTDEQLSAELRKWTGATPALHPVGELLDRHWEAAFGYARLCTDGPRSAGMLTTAAFTRLFGETLRQNGPTSAWRPHLLVTVRRIAAEWAGDHRLGMLHPELLTGEGERPASRLLPSQRRRLLSGAFQRLPQSARCLLWHVEVEAEPLTSPAGLLGLDEEGARVELDRARDRLREECLQLHRELAPDEECRRYLRLLDVTYRRGGLALDPDLRAHIEGCGHCDAAADQLDQFNHGLGAALSEAVLGWGGRAYAQSRANEAGESAGSGPPTERGRPGGAAGAATAEIPAAAARELFPDPVALAREVFPDPAGMAYEIIPDPVRPAREPFPEPARERREVFPDPVPAAREPSPGPAGEGRGAFPDPVALAGTVGESFTDPGGPAAVPLPPAAAGAGTPLDRAQAPVTTGEGLSVPPPVSAPPGPRPEGPRTAARRSAHRTARRAARRRNLTAGILTVSGLVVLPLVLWSTGNGGDGAPAGADRPSGEAPDAEAGGVTTDPSWAGADEAAKGALRGRLHNVASGLCVGIDGKKAVEDGEAELTTCSADAAQQWTYETDGLLRNGAAPDLCLDSQLGYSVRLAPCAGASRPDPKNIRYDFTLQGSLVPRWDQDLALAPAATNGSGALVLKARTDDEAQRWVIDTSKADLQMEAVNWNAAAPAPRPTPPPTPTPSKTPESTPTPSATSPAPKPKPSSPAATEPPCYRYGYYCDADGGYGNPGYGYPGYGYGPGYGSGGYGGDGRR</sequence>
<proteinExistence type="predicted"/>
<feature type="compositionally biased region" description="Pro residues" evidence="1">
    <location>
        <begin position="428"/>
        <end position="440"/>
    </location>
</feature>
<feature type="region of interest" description="Disordered" evidence="1">
    <location>
        <begin position="272"/>
        <end position="298"/>
    </location>
</feature>
<dbReference type="Proteomes" id="UP000076096">
    <property type="component" value="Chromosome"/>
</dbReference>
<dbReference type="GO" id="GO:0016787">
    <property type="term" value="F:hydrolase activity"/>
    <property type="evidence" value="ECO:0007669"/>
    <property type="project" value="UniProtKB-KW"/>
</dbReference>
<dbReference type="PROSITE" id="PS50231">
    <property type="entry name" value="RICIN_B_LECTIN"/>
    <property type="match status" value="1"/>
</dbReference>
<evidence type="ECO:0000313" key="3">
    <source>
        <dbReference type="EMBL" id="AMW14712.1"/>
    </source>
</evidence>
<feature type="compositionally biased region" description="Low complexity" evidence="1">
    <location>
        <begin position="687"/>
        <end position="700"/>
    </location>
</feature>
<accession>A0A143CB87</accession>
<organism evidence="3 4">
    <name type="scientific">Streptomyces qaidamensis</name>
    <dbReference type="NCBI Taxonomy" id="1783515"/>
    <lineage>
        <taxon>Bacteria</taxon>
        <taxon>Bacillati</taxon>
        <taxon>Actinomycetota</taxon>
        <taxon>Actinomycetes</taxon>
        <taxon>Kitasatosporales</taxon>
        <taxon>Streptomycetaceae</taxon>
        <taxon>Streptomyces</taxon>
        <taxon>Streptomyces aurantiacus group</taxon>
    </lineage>
</organism>
<evidence type="ECO:0000259" key="2">
    <source>
        <dbReference type="SMART" id="SM00458"/>
    </source>
</evidence>
<name>A0A143CB87_9ACTN</name>
<dbReference type="STRING" id="1783515.A4E84_37735"/>
<dbReference type="AlphaFoldDB" id="A0A143CB87"/>
<feature type="region of interest" description="Disordered" evidence="1">
    <location>
        <begin position="337"/>
        <end position="459"/>
    </location>
</feature>
<dbReference type="EMBL" id="CP015098">
    <property type="protein sequence ID" value="AMW14712.1"/>
    <property type="molecule type" value="Genomic_DNA"/>
</dbReference>
<feature type="region of interest" description="Disordered" evidence="1">
    <location>
        <begin position="490"/>
        <end position="517"/>
    </location>
</feature>
<dbReference type="InterPro" id="IPR035992">
    <property type="entry name" value="Ricin_B-like_lectins"/>
</dbReference>